<reference evidence="1" key="1">
    <citation type="journal article" date="2020" name="Nature">
        <title>Giant virus diversity and host interactions through global metagenomics.</title>
        <authorList>
            <person name="Schulz F."/>
            <person name="Roux S."/>
            <person name="Paez-Espino D."/>
            <person name="Jungbluth S."/>
            <person name="Walsh D.A."/>
            <person name="Denef V.J."/>
            <person name="McMahon K.D."/>
            <person name="Konstantinidis K.T."/>
            <person name="Eloe-Fadrosh E.A."/>
            <person name="Kyrpides N.C."/>
            <person name="Woyke T."/>
        </authorList>
    </citation>
    <scope>NUCLEOTIDE SEQUENCE</scope>
    <source>
        <strain evidence="1">GVMAG-M-3300010158-60</strain>
    </source>
</reference>
<proteinExistence type="predicted"/>
<dbReference type="EMBL" id="MN739109">
    <property type="protein sequence ID" value="QHS89428.1"/>
    <property type="molecule type" value="Genomic_DNA"/>
</dbReference>
<evidence type="ECO:0000313" key="1">
    <source>
        <dbReference type="EMBL" id="QHS89428.1"/>
    </source>
</evidence>
<name>A0A6C0BD66_9ZZZZ</name>
<organism evidence="1">
    <name type="scientific">viral metagenome</name>
    <dbReference type="NCBI Taxonomy" id="1070528"/>
    <lineage>
        <taxon>unclassified sequences</taxon>
        <taxon>metagenomes</taxon>
        <taxon>organismal metagenomes</taxon>
    </lineage>
</organism>
<protein>
    <recommendedName>
        <fullName evidence="2">Cupin-like domain-containing protein</fullName>
    </recommendedName>
</protein>
<evidence type="ECO:0008006" key="2">
    <source>
        <dbReference type="Google" id="ProtNLM"/>
    </source>
</evidence>
<accession>A0A6C0BD66</accession>
<sequence length="248" mass="27562">MIEIILFFLIAFLLLVFFYKQVSTEFTILQIEGDKLDSLSDPLSENSPVVIRGLGQPKVLTLDILKTTPRIQTLPVGAGVTLGSYLESPKGQSLSVLPPDLRRSLANQLGLQIWAEHVWFQRIKEEYIYGSLMSLSTEAYLSSAGMRQTIAAHTLLFPTNGTFTCSIFMSASTKFLPKGWEGLFLTELSPSQCPLLSEVQYMDIVLRPGHMLIVPPHWIVSMKCQDEVPAFAWIEVHHPISALAAALA</sequence>
<dbReference type="AlphaFoldDB" id="A0A6C0BD66"/>